<feature type="compositionally biased region" description="Basic and acidic residues" evidence="5">
    <location>
        <begin position="44"/>
        <end position="55"/>
    </location>
</feature>
<protein>
    <recommendedName>
        <fullName evidence="7">Fatty acid hydroxylase domain-containing protein</fullName>
    </recommendedName>
</protein>
<evidence type="ECO:0000313" key="9">
    <source>
        <dbReference type="Proteomes" id="UP001497482"/>
    </source>
</evidence>
<keyword evidence="3 6" id="KW-1133">Transmembrane helix</keyword>
<dbReference type="Proteomes" id="UP001497482">
    <property type="component" value="Chromosome 11"/>
</dbReference>
<dbReference type="Pfam" id="PF04116">
    <property type="entry name" value="FA_hydroxylase"/>
    <property type="match status" value="1"/>
</dbReference>
<name>A0AAV2JFG2_KNICA</name>
<evidence type="ECO:0000256" key="6">
    <source>
        <dbReference type="SAM" id="Phobius"/>
    </source>
</evidence>
<reference evidence="8 9" key="1">
    <citation type="submission" date="2024-04" db="EMBL/GenBank/DDBJ databases">
        <authorList>
            <person name="Waldvogel A.-M."/>
            <person name="Schoenle A."/>
        </authorList>
    </citation>
    <scope>NUCLEOTIDE SEQUENCE [LARGE SCALE GENOMIC DNA]</scope>
</reference>
<organism evidence="8 9">
    <name type="scientific">Knipowitschia caucasica</name>
    <name type="common">Caucasian dwarf goby</name>
    <name type="synonym">Pomatoschistus caucasicus</name>
    <dbReference type="NCBI Taxonomy" id="637954"/>
    <lineage>
        <taxon>Eukaryota</taxon>
        <taxon>Metazoa</taxon>
        <taxon>Chordata</taxon>
        <taxon>Craniata</taxon>
        <taxon>Vertebrata</taxon>
        <taxon>Euteleostomi</taxon>
        <taxon>Actinopterygii</taxon>
        <taxon>Neopterygii</taxon>
        <taxon>Teleostei</taxon>
        <taxon>Neoteleostei</taxon>
        <taxon>Acanthomorphata</taxon>
        <taxon>Gobiaria</taxon>
        <taxon>Gobiiformes</taxon>
        <taxon>Gobioidei</taxon>
        <taxon>Gobiidae</taxon>
        <taxon>Gobiinae</taxon>
        <taxon>Knipowitschia</taxon>
    </lineage>
</organism>
<feature type="transmembrane region" description="Helical" evidence="6">
    <location>
        <begin position="251"/>
        <end position="273"/>
    </location>
</feature>
<dbReference type="SUPFAM" id="SSF57997">
    <property type="entry name" value="Tropomyosin"/>
    <property type="match status" value="1"/>
</dbReference>
<evidence type="ECO:0000256" key="4">
    <source>
        <dbReference type="ARBA" id="ARBA00023136"/>
    </source>
</evidence>
<accession>A0AAV2JFG2</accession>
<sequence>MTVQRRETRGTEVTQVPERPFEVPERPFEVPERPFEDQEWPVEVQERPFEDQERPFEVLERPFEVPERPFEDQEWPFEVLERPFEDQERPFEVLERPFEVPERPFEVPERPFEDQERPFEDQERPFEDQERPFEDQERPFEVLERPFEDQERPFEDQERPFEDQERPFEAQERPFEDQERPFEAQERPFEAQERPFEAQERPFEAQERPFEVQERPFEDQERPFEDQERPFEAQERPYDGPGGLWDSVKKAAFVIGSGILLLAAFGNSLTWHLQRFWGASGDFWQKQWNRLYTEFEGHDQKLFYIGTMLVPTLVFWGTNALLLIVDVTAKPSFITKFRIQHDKNNPVDRARLPHLLKTVLFNYIFVSGPMLVVSYHIMSTRGSPCAPQLPTFHWALLELTAFAIIEEVFFYYSHRLFHQPRFYKQFHKQHHEWTAPIGIVCIYAHPLEHMVSNMFPVVLGPVLLGSHVSTMGLWLCLALISTTVSHCGYHLPLLPSPEFHDYHHLRFNQCYGVLGILDRLHRTDTKFRQTQQYQRHTLLTSLTPLTISIPDQKGL</sequence>
<evidence type="ECO:0000256" key="2">
    <source>
        <dbReference type="ARBA" id="ARBA00022692"/>
    </source>
</evidence>
<dbReference type="GO" id="GO:0005506">
    <property type="term" value="F:iron ion binding"/>
    <property type="evidence" value="ECO:0007669"/>
    <property type="project" value="InterPro"/>
</dbReference>
<dbReference type="GO" id="GO:0008610">
    <property type="term" value="P:lipid biosynthetic process"/>
    <property type="evidence" value="ECO:0007669"/>
    <property type="project" value="InterPro"/>
</dbReference>
<feature type="region of interest" description="Disordered" evidence="5">
    <location>
        <begin position="1"/>
        <end position="55"/>
    </location>
</feature>
<evidence type="ECO:0000256" key="5">
    <source>
        <dbReference type="SAM" id="MobiDB-lite"/>
    </source>
</evidence>
<dbReference type="EMBL" id="OZ035833">
    <property type="protein sequence ID" value="CAL1574437.1"/>
    <property type="molecule type" value="Genomic_DNA"/>
</dbReference>
<proteinExistence type="predicted"/>
<dbReference type="GO" id="GO:0016020">
    <property type="term" value="C:membrane"/>
    <property type="evidence" value="ECO:0007669"/>
    <property type="project" value="UniProtKB-SubCell"/>
</dbReference>
<evidence type="ECO:0000256" key="1">
    <source>
        <dbReference type="ARBA" id="ARBA00004370"/>
    </source>
</evidence>
<dbReference type="PANTHER" id="PTHR11863">
    <property type="entry name" value="STEROL DESATURASE"/>
    <property type="match status" value="1"/>
</dbReference>
<evidence type="ECO:0000256" key="3">
    <source>
        <dbReference type="ARBA" id="ARBA00022989"/>
    </source>
</evidence>
<feature type="transmembrane region" description="Helical" evidence="6">
    <location>
        <begin position="359"/>
        <end position="379"/>
    </location>
</feature>
<feature type="domain" description="Fatty acid hydroxylase" evidence="7">
    <location>
        <begin position="401"/>
        <end position="523"/>
    </location>
</feature>
<evidence type="ECO:0000259" key="7">
    <source>
        <dbReference type="Pfam" id="PF04116"/>
    </source>
</evidence>
<feature type="compositionally biased region" description="Basic and acidic residues" evidence="5">
    <location>
        <begin position="19"/>
        <end position="36"/>
    </location>
</feature>
<keyword evidence="2 6" id="KW-0812">Transmembrane</keyword>
<evidence type="ECO:0000313" key="8">
    <source>
        <dbReference type="EMBL" id="CAL1574437.1"/>
    </source>
</evidence>
<dbReference type="InterPro" id="IPR050307">
    <property type="entry name" value="Sterol_Desaturase_Related"/>
</dbReference>
<keyword evidence="4 6" id="KW-0472">Membrane</keyword>
<feature type="compositionally biased region" description="Basic and acidic residues" evidence="5">
    <location>
        <begin position="1"/>
        <end position="10"/>
    </location>
</feature>
<dbReference type="GO" id="GO:0016491">
    <property type="term" value="F:oxidoreductase activity"/>
    <property type="evidence" value="ECO:0007669"/>
    <property type="project" value="InterPro"/>
</dbReference>
<feature type="region of interest" description="Disordered" evidence="5">
    <location>
        <begin position="95"/>
        <end position="238"/>
    </location>
</feature>
<keyword evidence="9" id="KW-1185">Reference proteome</keyword>
<feature type="transmembrane region" description="Helical" evidence="6">
    <location>
        <begin position="391"/>
        <end position="412"/>
    </location>
</feature>
<feature type="transmembrane region" description="Helical" evidence="6">
    <location>
        <begin position="302"/>
        <end position="325"/>
    </location>
</feature>
<comment type="subcellular location">
    <subcellularLocation>
        <location evidence="1">Membrane</location>
    </subcellularLocation>
</comment>
<gene>
    <name evidence="8" type="ORF">KC01_LOCUS6163</name>
</gene>
<dbReference type="InterPro" id="IPR006694">
    <property type="entry name" value="Fatty_acid_hydroxylase"/>
</dbReference>
<dbReference type="AlphaFoldDB" id="A0AAV2JFG2"/>